<dbReference type="InterPro" id="IPR050697">
    <property type="entry name" value="Adenylyl/Guanylyl_Cyclase_3/4"/>
</dbReference>
<dbReference type="Pfam" id="PF08448">
    <property type="entry name" value="PAS_4"/>
    <property type="match status" value="1"/>
</dbReference>
<gene>
    <name evidence="4" type="ORF">EI42_00013</name>
</gene>
<comment type="caution">
    <text evidence="4">The sequence shown here is derived from an EMBL/GenBank/DDBJ whole genome shotgun (WGS) entry which is preliminary data.</text>
</comment>
<dbReference type="AlphaFoldDB" id="A0A326UFR0"/>
<dbReference type="SMART" id="SM00044">
    <property type="entry name" value="CYCc"/>
    <property type="match status" value="1"/>
</dbReference>
<reference evidence="4 5" key="1">
    <citation type="submission" date="2018-06" db="EMBL/GenBank/DDBJ databases">
        <title>Genomic Encyclopedia of Archaeal and Bacterial Type Strains, Phase II (KMG-II): from individual species to whole genera.</title>
        <authorList>
            <person name="Goeker M."/>
        </authorList>
    </citation>
    <scope>NUCLEOTIDE SEQUENCE [LARGE SCALE GENOMIC DNA]</scope>
    <source>
        <strain evidence="4 5">ATCC BAA-1881</strain>
    </source>
</reference>
<dbReference type="GO" id="GO:0035556">
    <property type="term" value="P:intracellular signal transduction"/>
    <property type="evidence" value="ECO:0007669"/>
    <property type="project" value="InterPro"/>
</dbReference>
<evidence type="ECO:0000313" key="5">
    <source>
        <dbReference type="Proteomes" id="UP000248806"/>
    </source>
</evidence>
<name>A0A326UFR0_THEHA</name>
<evidence type="ECO:0000259" key="3">
    <source>
        <dbReference type="PROSITE" id="PS50125"/>
    </source>
</evidence>
<dbReference type="InterPro" id="IPR001054">
    <property type="entry name" value="A/G_cyclase"/>
</dbReference>
<protein>
    <submittedName>
        <fullName evidence="4">Class 3 adenylate cyclase</fullName>
    </submittedName>
</protein>
<dbReference type="PANTHER" id="PTHR43081">
    <property type="entry name" value="ADENYLATE CYCLASE, TERMINAL-DIFFERENTIATION SPECIFIC-RELATED"/>
    <property type="match status" value="1"/>
</dbReference>
<dbReference type="PROSITE" id="PS50112">
    <property type="entry name" value="PAS"/>
    <property type="match status" value="1"/>
</dbReference>
<evidence type="ECO:0000313" key="4">
    <source>
        <dbReference type="EMBL" id="PZW35850.1"/>
    </source>
</evidence>
<dbReference type="CDD" id="cd07302">
    <property type="entry name" value="CHD"/>
    <property type="match status" value="1"/>
</dbReference>
<dbReference type="SMART" id="SM00065">
    <property type="entry name" value="GAF"/>
    <property type="match status" value="1"/>
</dbReference>
<sequence>MTQIGRVGQDLRAISDELMRISQLLHQHTMRLETDVEGKYASDTGDPRVGLLVDALNIERRADIELGRLSHALQQILRSMPGTGGLSNGQSGAVAFERERAVLRSSISTLKKERDEQGILADIARTLNSTLELDEVLKLVMDRVIEFVDAERGYLMLVSPESGEPEFTIARDKEKYTIPESEFAEAQISKGTVMQVIRTREPLLGRDAALDQLSQIHESIVSLGIRSIMCAPLIVRNHCIGAVYVDSRITANLFSERHLDLLLAFCNQAAIAIDNARLFADLNKAIQQVKNDKQYMDNIFRSIANGVITTDKQGYITTFNSAAGYILNISSKNMIGKHYGEAFMALPRQLGLIPLFRNALENYHLHEHGTFVPSSVECTIPGRRPERISLNFYISSLRDTEGKHIGAALVIDDRTELKRSEEQRKRIRQMFERYVHPNVVQQLIQNPNALKLGGETKEISVLFADIRGFTRLSEGMAPDDVMNMLNRYHKIMCESIWEEEGTLTAFLGDALMAIFNAPLPQSDHALRAVRAAWKMRLAVQQYQQEHPHERNVAFGIGVNTGLATVGNVGAQERLQNYTAIGDAVNVASRLQTNATDNNILINDTTYAQVAPYVNTGQAFALGVKNKSHPLIVRYLLGVL</sequence>
<comment type="similarity">
    <text evidence="1">Belongs to the adenylyl cyclase class-3 family.</text>
</comment>
<feature type="domain" description="PAS" evidence="2">
    <location>
        <begin position="292"/>
        <end position="337"/>
    </location>
</feature>
<dbReference type="Pfam" id="PF01590">
    <property type="entry name" value="GAF"/>
    <property type="match status" value="1"/>
</dbReference>
<dbReference type="InterPro" id="IPR029787">
    <property type="entry name" value="Nucleotide_cyclase"/>
</dbReference>
<keyword evidence="5" id="KW-1185">Reference proteome</keyword>
<dbReference type="EMBL" id="QKUF01000001">
    <property type="protein sequence ID" value="PZW35850.1"/>
    <property type="molecule type" value="Genomic_DNA"/>
</dbReference>
<dbReference type="Gene3D" id="3.30.450.40">
    <property type="match status" value="1"/>
</dbReference>
<dbReference type="InterPro" id="IPR029016">
    <property type="entry name" value="GAF-like_dom_sf"/>
</dbReference>
<dbReference type="GO" id="GO:0006171">
    <property type="term" value="P:cAMP biosynthetic process"/>
    <property type="evidence" value="ECO:0007669"/>
    <property type="project" value="TreeGrafter"/>
</dbReference>
<evidence type="ECO:0000259" key="2">
    <source>
        <dbReference type="PROSITE" id="PS50112"/>
    </source>
</evidence>
<dbReference type="SUPFAM" id="SSF55073">
    <property type="entry name" value="Nucleotide cyclase"/>
    <property type="match status" value="1"/>
</dbReference>
<dbReference type="InterPro" id="IPR013656">
    <property type="entry name" value="PAS_4"/>
</dbReference>
<dbReference type="RefSeq" id="WP_137686077.1">
    <property type="nucleotide sequence ID" value="NZ_BIFX01000001.1"/>
</dbReference>
<dbReference type="SUPFAM" id="SSF55785">
    <property type="entry name" value="PYP-like sensor domain (PAS domain)"/>
    <property type="match status" value="1"/>
</dbReference>
<dbReference type="OrthoDB" id="9806704at2"/>
<dbReference type="InterPro" id="IPR000014">
    <property type="entry name" value="PAS"/>
</dbReference>
<accession>A0A326UFR0</accession>
<dbReference type="InterPro" id="IPR003018">
    <property type="entry name" value="GAF"/>
</dbReference>
<dbReference type="Proteomes" id="UP000248806">
    <property type="component" value="Unassembled WGS sequence"/>
</dbReference>
<organism evidence="4 5">
    <name type="scientific">Thermosporothrix hazakensis</name>
    <dbReference type="NCBI Taxonomy" id="644383"/>
    <lineage>
        <taxon>Bacteria</taxon>
        <taxon>Bacillati</taxon>
        <taxon>Chloroflexota</taxon>
        <taxon>Ktedonobacteria</taxon>
        <taxon>Ktedonobacterales</taxon>
        <taxon>Thermosporotrichaceae</taxon>
        <taxon>Thermosporothrix</taxon>
    </lineage>
</organism>
<dbReference type="PROSITE" id="PS50125">
    <property type="entry name" value="GUANYLATE_CYCLASE_2"/>
    <property type="match status" value="1"/>
</dbReference>
<dbReference type="GO" id="GO:0004016">
    <property type="term" value="F:adenylate cyclase activity"/>
    <property type="evidence" value="ECO:0007669"/>
    <property type="project" value="UniProtKB-ARBA"/>
</dbReference>
<evidence type="ECO:0000256" key="1">
    <source>
        <dbReference type="ARBA" id="ARBA00005381"/>
    </source>
</evidence>
<dbReference type="Gene3D" id="3.30.450.20">
    <property type="entry name" value="PAS domain"/>
    <property type="match status" value="1"/>
</dbReference>
<proteinExistence type="inferred from homology"/>
<dbReference type="Pfam" id="PF00211">
    <property type="entry name" value="Guanylate_cyc"/>
    <property type="match status" value="1"/>
</dbReference>
<dbReference type="SMART" id="SM00091">
    <property type="entry name" value="PAS"/>
    <property type="match status" value="1"/>
</dbReference>
<dbReference type="CDD" id="cd00130">
    <property type="entry name" value="PAS"/>
    <property type="match status" value="1"/>
</dbReference>
<dbReference type="SUPFAM" id="SSF55781">
    <property type="entry name" value="GAF domain-like"/>
    <property type="match status" value="1"/>
</dbReference>
<dbReference type="InterPro" id="IPR035965">
    <property type="entry name" value="PAS-like_dom_sf"/>
</dbReference>
<dbReference type="PANTHER" id="PTHR43081:SF1">
    <property type="entry name" value="ADENYLATE CYCLASE, TERMINAL-DIFFERENTIATION SPECIFIC"/>
    <property type="match status" value="1"/>
</dbReference>
<feature type="domain" description="Guanylate cyclase" evidence="3">
    <location>
        <begin position="460"/>
        <end position="591"/>
    </location>
</feature>
<dbReference type="Gene3D" id="3.30.70.1230">
    <property type="entry name" value="Nucleotide cyclase"/>
    <property type="match status" value="1"/>
</dbReference>